<dbReference type="InParanoid" id="A7SR96"/>
<dbReference type="SUPFAM" id="SSF50729">
    <property type="entry name" value="PH domain-like"/>
    <property type="match status" value="1"/>
</dbReference>
<evidence type="ECO:0000259" key="4">
    <source>
        <dbReference type="PROSITE" id="PS51339"/>
    </source>
</evidence>
<feature type="coiled-coil region" evidence="2">
    <location>
        <begin position="517"/>
        <end position="551"/>
    </location>
</feature>
<keyword evidence="2" id="KW-0175">Coiled coil</keyword>
<feature type="region of interest" description="Disordered" evidence="3">
    <location>
        <begin position="243"/>
        <end position="263"/>
    </location>
</feature>
<evidence type="ECO:0000313" key="5">
    <source>
        <dbReference type="EMBL" id="EDO33774.1"/>
    </source>
</evidence>
<dbReference type="STRING" id="45351.A7SR96"/>
<reference evidence="5 6" key="1">
    <citation type="journal article" date="2007" name="Science">
        <title>Sea anemone genome reveals ancestral eumetazoan gene repertoire and genomic organization.</title>
        <authorList>
            <person name="Putnam N.H."/>
            <person name="Srivastava M."/>
            <person name="Hellsten U."/>
            <person name="Dirks B."/>
            <person name="Chapman J."/>
            <person name="Salamov A."/>
            <person name="Terry A."/>
            <person name="Shapiro H."/>
            <person name="Lindquist E."/>
            <person name="Kapitonov V.V."/>
            <person name="Jurka J."/>
            <person name="Genikhovich G."/>
            <person name="Grigoriev I.V."/>
            <person name="Lucas S.M."/>
            <person name="Steele R.E."/>
            <person name="Finnerty J.R."/>
            <person name="Technau U."/>
            <person name="Martindale M.Q."/>
            <person name="Rokhsar D.S."/>
        </authorList>
    </citation>
    <scope>NUCLEOTIDE SEQUENCE [LARGE SCALE GENOMIC DNA]</scope>
    <source>
        <strain evidence="6">CH2 X CH6</strain>
    </source>
</reference>
<evidence type="ECO:0000313" key="6">
    <source>
        <dbReference type="Proteomes" id="UP000001593"/>
    </source>
</evidence>
<dbReference type="GO" id="GO:0004438">
    <property type="term" value="F:phosphatidylinositol-3-phosphate phosphatase activity"/>
    <property type="evidence" value="ECO:0000318"/>
    <property type="project" value="GO_Central"/>
</dbReference>
<dbReference type="PANTHER" id="PTHR10807">
    <property type="entry name" value="MYOTUBULARIN-RELATED"/>
    <property type="match status" value="1"/>
</dbReference>
<evidence type="ECO:0000256" key="1">
    <source>
        <dbReference type="ARBA" id="ARBA00007471"/>
    </source>
</evidence>
<protein>
    <recommendedName>
        <fullName evidence="4">Myotubularin phosphatase domain-containing protein</fullName>
    </recommendedName>
</protein>
<dbReference type="SUPFAM" id="SSF52799">
    <property type="entry name" value="(Phosphotyrosine protein) phosphatases II"/>
    <property type="match status" value="1"/>
</dbReference>
<dbReference type="InterPro" id="IPR048994">
    <property type="entry name" value="PH-GRAM_MTMR6-9"/>
</dbReference>
<dbReference type="PhylomeDB" id="A7SR96"/>
<organism evidence="5 6">
    <name type="scientific">Nematostella vectensis</name>
    <name type="common">Starlet sea anemone</name>
    <dbReference type="NCBI Taxonomy" id="45351"/>
    <lineage>
        <taxon>Eukaryota</taxon>
        <taxon>Metazoa</taxon>
        <taxon>Cnidaria</taxon>
        <taxon>Anthozoa</taxon>
        <taxon>Hexacorallia</taxon>
        <taxon>Actiniaria</taxon>
        <taxon>Edwardsiidae</taxon>
        <taxon>Nematostella</taxon>
    </lineage>
</organism>
<dbReference type="AlphaFoldDB" id="A7SR96"/>
<dbReference type="OMA" id="IEREWIC"/>
<dbReference type="Gene3D" id="2.30.29.30">
    <property type="entry name" value="Pleckstrin-homology domain (PH domain)/Phosphotyrosine-binding domain (PTB)"/>
    <property type="match status" value="1"/>
</dbReference>
<dbReference type="InterPro" id="IPR010569">
    <property type="entry name" value="Myotubularin-like_Pase_dom"/>
</dbReference>
<keyword evidence="6" id="KW-1185">Reference proteome</keyword>
<dbReference type="GO" id="GO:0005737">
    <property type="term" value="C:cytoplasm"/>
    <property type="evidence" value="ECO:0000318"/>
    <property type="project" value="GO_Central"/>
</dbReference>
<dbReference type="Proteomes" id="UP000001593">
    <property type="component" value="Unassembled WGS sequence"/>
</dbReference>
<dbReference type="GO" id="GO:0019903">
    <property type="term" value="F:protein phosphatase binding"/>
    <property type="evidence" value="ECO:0000318"/>
    <property type="project" value="GO_Central"/>
</dbReference>
<dbReference type="GO" id="GO:0046856">
    <property type="term" value="P:phosphatidylinositol dephosphorylation"/>
    <property type="evidence" value="ECO:0000318"/>
    <property type="project" value="GO_Central"/>
</dbReference>
<dbReference type="KEGG" id="nve:5505008"/>
<dbReference type="GO" id="GO:0010507">
    <property type="term" value="P:negative regulation of autophagy"/>
    <property type="evidence" value="ECO:0000318"/>
    <property type="project" value="GO_Central"/>
</dbReference>
<dbReference type="PROSITE" id="PS51339">
    <property type="entry name" value="PPASE_MYOTUBULARIN"/>
    <property type="match status" value="1"/>
</dbReference>
<dbReference type="EMBL" id="DS469758">
    <property type="protein sequence ID" value="EDO33774.1"/>
    <property type="molecule type" value="Genomic_DNA"/>
</dbReference>
<name>A7SR96_NEMVE</name>
<dbReference type="HOGENOM" id="CLU_001839_3_1_1"/>
<gene>
    <name evidence="5" type="ORF">NEMVEDRAFT_v1g173464</name>
</gene>
<evidence type="ECO:0000256" key="3">
    <source>
        <dbReference type="SAM" id="MobiDB-lite"/>
    </source>
</evidence>
<dbReference type="GO" id="GO:0106018">
    <property type="term" value="F:phosphatidylinositol-3,5-bisphosphate phosphatase activity"/>
    <property type="evidence" value="ECO:0000318"/>
    <property type="project" value="GO_Central"/>
</dbReference>
<dbReference type="InterPro" id="IPR011993">
    <property type="entry name" value="PH-like_dom_sf"/>
</dbReference>
<dbReference type="CDD" id="cd13211">
    <property type="entry name" value="PH-GRAM_MTMR9"/>
    <property type="match status" value="1"/>
</dbReference>
<dbReference type="PANTHER" id="PTHR10807:SF73">
    <property type="entry name" value="LD06050P"/>
    <property type="match status" value="1"/>
</dbReference>
<evidence type="ECO:0000256" key="2">
    <source>
        <dbReference type="SAM" id="Coils"/>
    </source>
</evidence>
<dbReference type="Pfam" id="PF06602">
    <property type="entry name" value="Myotub-related"/>
    <property type="match status" value="1"/>
</dbReference>
<comment type="similarity">
    <text evidence="1">Belongs to the protein-tyrosine phosphatase family. Non-receptor class myotubularin subfamily.</text>
</comment>
<accession>A7SR96</accession>
<dbReference type="InterPro" id="IPR030564">
    <property type="entry name" value="Myotubularin"/>
</dbReference>
<dbReference type="Pfam" id="PF21098">
    <property type="entry name" value="PH-GRAM_MTMR6-like"/>
    <property type="match status" value="1"/>
</dbReference>
<dbReference type="eggNOG" id="KOG1089">
    <property type="taxonomic scope" value="Eukaryota"/>
</dbReference>
<sequence length="564" mass="64170">MEFAEYIKSPSIDNVLLKRRNTPYIEGTLCITGHHLIFSSRTQRSEELFLLISGVEHVEKKFVGQEAILTICCKNFDLVKMRINDMEKALNLISTIDALSTLENQTLKYPFFYRHVGALSGEDGWDMFSNDLDFAKVCSSTQSWRISHVNINYEVCASYPTSVIVPLGVSDDELKASAQFRHGARFPVLCYFHKATQSVLMRSGEPLCGSMSNKRCKEDEKLVNSALGSMKKGMIVDTRSTPAVMNSRSKGGGLEPESNYPQWKRSNHNIEKHTVLIDSVCKLMEACFDQNLSMNAYLSRLESCGWMDQIQAVLGTACYVAHCLHTDGIPVLVHDGAGLDATLQVTSLSQVILDPDCRTVRGFQSLVDREWIRGGHPFSNRCTRVGFSSTKYKGQGPVFLLFLDCVWQIYQQFPCSFEFHDSFLICLFEHAYYSQFGTFLCNNEKNRVTVKLKEKTISLWSYLNQDEILEDMLNPMYERNESVLWPSVAPQSLVLWPGLYLKWQKQQRNGDSFWLEARRVQDLNKDLKLQAAALREEFTALQAEVLELRKLNTEPKKPPEAAVS</sequence>
<dbReference type="OrthoDB" id="271628at2759"/>
<feature type="domain" description="Myotubularin phosphatase" evidence="4">
    <location>
        <begin position="124"/>
        <end position="500"/>
    </location>
</feature>
<dbReference type="InterPro" id="IPR029021">
    <property type="entry name" value="Prot-tyrosine_phosphatase-like"/>
</dbReference>
<proteinExistence type="inferred from homology"/>